<evidence type="ECO:0000313" key="1">
    <source>
        <dbReference type="EMBL" id="CAI9164708.1"/>
    </source>
</evidence>
<keyword evidence="2" id="KW-1185">Reference proteome</keyword>
<dbReference type="EMBL" id="OX459959">
    <property type="protein sequence ID" value="CAI9164708.1"/>
    <property type="molecule type" value="Genomic_DNA"/>
</dbReference>
<name>A0ABN8YT02_RANTA</name>
<accession>A0ABN8YT02</accession>
<protein>
    <submittedName>
        <fullName evidence="1">Uncharacterized protein</fullName>
    </submittedName>
</protein>
<sequence length="111" mass="11805">MPPTSSYCSLPVFYRLKKGSKTSTFQKRSDLAESIPVSAFLRSRGCILTGRPGPYLHLHSGGGVPADTGGGRMPLQSSFCLLLATWLMCLLRCGSWGLLPKPCICGAEAAA</sequence>
<proteinExistence type="predicted"/>
<reference evidence="1" key="1">
    <citation type="submission" date="2023-04" db="EMBL/GenBank/DDBJ databases">
        <authorList>
            <consortium name="ELIXIR-Norway"/>
        </authorList>
    </citation>
    <scope>NUCLEOTIDE SEQUENCE [LARGE SCALE GENOMIC DNA]</scope>
</reference>
<evidence type="ECO:0000313" key="2">
    <source>
        <dbReference type="Proteomes" id="UP001176941"/>
    </source>
</evidence>
<gene>
    <name evidence="1" type="ORF">MRATA1EN1_LOCUS13670</name>
</gene>
<dbReference type="Proteomes" id="UP001176941">
    <property type="component" value="Chromosome 23"/>
</dbReference>
<organism evidence="1 2">
    <name type="scientific">Rangifer tarandus platyrhynchus</name>
    <name type="common">Svalbard reindeer</name>
    <dbReference type="NCBI Taxonomy" id="3082113"/>
    <lineage>
        <taxon>Eukaryota</taxon>
        <taxon>Metazoa</taxon>
        <taxon>Chordata</taxon>
        <taxon>Craniata</taxon>
        <taxon>Vertebrata</taxon>
        <taxon>Euteleostomi</taxon>
        <taxon>Mammalia</taxon>
        <taxon>Eutheria</taxon>
        <taxon>Laurasiatheria</taxon>
        <taxon>Artiodactyla</taxon>
        <taxon>Ruminantia</taxon>
        <taxon>Pecora</taxon>
        <taxon>Cervidae</taxon>
        <taxon>Odocoileinae</taxon>
        <taxon>Rangifer</taxon>
    </lineage>
</organism>